<dbReference type="RefSeq" id="WP_090414330.1">
    <property type="nucleotide sequence ID" value="NZ_FNOY01000033.1"/>
</dbReference>
<sequence length="309" mass="32578">MIKRVLIPLDDSELAERVIPHLLRFVTPAQSELLLMTALPSPILAGRSHDKPAAVSGGGERLQAVAQRLGQLGFRVNHQVLAGAPAATILGLAEEAQVDLIAMSTHGRSGLGLAPLGSVADEVVRNARQPVFLAPPQAQAKPDSVPNVVLLPLDGTPLAETAIPAACQFAQLTGANIHMIRVVEPADCPDGRSDAQAAVDLHDTEHAPVVRQAVGYLECIKLRLQLAGVESCFRVALGDPVNVIPRIVQAEQVDLIVMSTHGRSGVARVVHGSVAGQIINHTTCPLLLMRGKVPVEVSERDSQVALSFG</sequence>
<dbReference type="EMBL" id="FNOY01000033">
    <property type="protein sequence ID" value="SDY39550.1"/>
    <property type="molecule type" value="Genomic_DNA"/>
</dbReference>
<evidence type="ECO:0000256" key="1">
    <source>
        <dbReference type="ARBA" id="ARBA00008791"/>
    </source>
</evidence>
<dbReference type="OrthoDB" id="5295044at2"/>
<gene>
    <name evidence="3" type="ORF">SAMN05421881_103317</name>
</gene>
<dbReference type="Pfam" id="PF00582">
    <property type="entry name" value="Usp"/>
    <property type="match status" value="2"/>
</dbReference>
<dbReference type="AlphaFoldDB" id="A0A1H3JHR2"/>
<dbReference type="InterPro" id="IPR014729">
    <property type="entry name" value="Rossmann-like_a/b/a_fold"/>
</dbReference>
<dbReference type="CDD" id="cd00293">
    <property type="entry name" value="USP-like"/>
    <property type="match status" value="2"/>
</dbReference>
<feature type="domain" description="UspA" evidence="2">
    <location>
        <begin position="1"/>
        <end position="133"/>
    </location>
</feature>
<protein>
    <submittedName>
        <fullName evidence="3">Nucleotide-binding universal stress protein, UspA family</fullName>
    </submittedName>
</protein>
<dbReference type="PANTHER" id="PTHR46268">
    <property type="entry name" value="STRESS RESPONSE PROTEIN NHAX"/>
    <property type="match status" value="1"/>
</dbReference>
<dbReference type="PANTHER" id="PTHR46268:SF6">
    <property type="entry name" value="UNIVERSAL STRESS PROTEIN UP12"/>
    <property type="match status" value="1"/>
</dbReference>
<evidence type="ECO:0000259" key="2">
    <source>
        <dbReference type="Pfam" id="PF00582"/>
    </source>
</evidence>
<dbReference type="PRINTS" id="PR01438">
    <property type="entry name" value="UNVRSLSTRESS"/>
</dbReference>
<comment type="similarity">
    <text evidence="1">Belongs to the universal stress protein A family.</text>
</comment>
<dbReference type="Proteomes" id="UP000198640">
    <property type="component" value="Unassembled WGS sequence"/>
</dbReference>
<feature type="domain" description="UspA" evidence="2">
    <location>
        <begin position="149"/>
        <end position="290"/>
    </location>
</feature>
<dbReference type="STRING" id="44576.SAMN05421881_103317"/>
<organism evidence="3 4">
    <name type="scientific">Nitrosomonas halophila</name>
    <dbReference type="NCBI Taxonomy" id="44576"/>
    <lineage>
        <taxon>Bacteria</taxon>
        <taxon>Pseudomonadati</taxon>
        <taxon>Pseudomonadota</taxon>
        <taxon>Betaproteobacteria</taxon>
        <taxon>Nitrosomonadales</taxon>
        <taxon>Nitrosomonadaceae</taxon>
        <taxon>Nitrosomonas</taxon>
    </lineage>
</organism>
<evidence type="ECO:0000313" key="3">
    <source>
        <dbReference type="EMBL" id="SDY39550.1"/>
    </source>
</evidence>
<keyword evidence="4" id="KW-1185">Reference proteome</keyword>
<dbReference type="InterPro" id="IPR006015">
    <property type="entry name" value="Universal_stress_UspA"/>
</dbReference>
<dbReference type="InterPro" id="IPR006016">
    <property type="entry name" value="UspA"/>
</dbReference>
<dbReference type="SUPFAM" id="SSF52402">
    <property type="entry name" value="Adenine nucleotide alpha hydrolases-like"/>
    <property type="match status" value="2"/>
</dbReference>
<name>A0A1H3JHR2_9PROT</name>
<accession>A0A1H3JHR2</accession>
<proteinExistence type="inferred from homology"/>
<evidence type="ECO:0000313" key="4">
    <source>
        <dbReference type="Proteomes" id="UP000198640"/>
    </source>
</evidence>
<dbReference type="Gene3D" id="3.40.50.620">
    <property type="entry name" value="HUPs"/>
    <property type="match status" value="2"/>
</dbReference>
<reference evidence="3 4" key="1">
    <citation type="submission" date="2016-10" db="EMBL/GenBank/DDBJ databases">
        <authorList>
            <person name="de Groot N.N."/>
        </authorList>
    </citation>
    <scope>NUCLEOTIDE SEQUENCE [LARGE SCALE GENOMIC DNA]</scope>
    <source>
        <strain evidence="3 4">Nm1</strain>
    </source>
</reference>